<evidence type="ECO:0000313" key="1">
    <source>
        <dbReference type="EMBL" id="CAK9875331.1"/>
    </source>
</evidence>
<sequence>MYSANTRAFQARKCPLQQAFHILKQPTLCLMVFWDTGMKEKNGNKILQVLYAAVALGAGSSRSKDPSAPPWVADYSANTRLLGRYWTL</sequence>
<proteinExistence type="predicted"/>
<dbReference type="EMBL" id="OZ023705">
    <property type="protein sequence ID" value="CAK9875331.1"/>
    <property type="molecule type" value="Genomic_DNA"/>
</dbReference>
<protein>
    <submittedName>
        <fullName evidence="1">Uncharacterized protein</fullName>
    </submittedName>
</protein>
<reference evidence="1" key="1">
    <citation type="submission" date="2024-03" db="EMBL/GenBank/DDBJ databases">
        <authorList>
            <consortium name="ELIXIR-Norway"/>
            <consortium name="Elixir Norway"/>
        </authorList>
    </citation>
    <scope>NUCLEOTIDE SEQUENCE</scope>
</reference>
<organism evidence="1 2">
    <name type="scientific">Sphagnum jensenii</name>
    <dbReference type="NCBI Taxonomy" id="128206"/>
    <lineage>
        <taxon>Eukaryota</taxon>
        <taxon>Viridiplantae</taxon>
        <taxon>Streptophyta</taxon>
        <taxon>Embryophyta</taxon>
        <taxon>Bryophyta</taxon>
        <taxon>Sphagnophytina</taxon>
        <taxon>Sphagnopsida</taxon>
        <taxon>Sphagnales</taxon>
        <taxon>Sphagnaceae</taxon>
        <taxon>Sphagnum</taxon>
    </lineage>
</organism>
<gene>
    <name evidence="1" type="ORF">CSSPJE1EN2_LOCUS17580</name>
</gene>
<keyword evidence="2" id="KW-1185">Reference proteome</keyword>
<accession>A0ABP1BIC3</accession>
<dbReference type="Proteomes" id="UP001497522">
    <property type="component" value="Chromosome 4"/>
</dbReference>
<name>A0ABP1BIC3_9BRYO</name>
<evidence type="ECO:0000313" key="2">
    <source>
        <dbReference type="Proteomes" id="UP001497522"/>
    </source>
</evidence>